<proteinExistence type="predicted"/>
<protein>
    <recommendedName>
        <fullName evidence="1">HEPN/Toprim N-terminal domain-containing protein</fullName>
    </recommendedName>
</protein>
<reference evidence="2 3" key="1">
    <citation type="submission" date="2016-11" db="EMBL/GenBank/DDBJ databases">
        <authorList>
            <person name="Jaros S."/>
            <person name="Januszkiewicz K."/>
            <person name="Wedrychowicz H."/>
        </authorList>
    </citation>
    <scope>NUCLEOTIDE SEQUENCE [LARGE SCALE GENOMIC DNA]</scope>
    <source>
        <strain evidence="2 3">DSM 19436</strain>
    </source>
</reference>
<gene>
    <name evidence="2" type="ORF">SAMN02745157_4527</name>
</gene>
<dbReference type="Proteomes" id="UP000184485">
    <property type="component" value="Unassembled WGS sequence"/>
</dbReference>
<dbReference type="EMBL" id="FQUP01000006">
    <property type="protein sequence ID" value="SHG61404.1"/>
    <property type="molecule type" value="Genomic_DNA"/>
</dbReference>
<dbReference type="OrthoDB" id="5141316at2"/>
<dbReference type="AlphaFoldDB" id="A0A1M5L8F5"/>
<evidence type="ECO:0000259" key="1">
    <source>
        <dbReference type="Pfam" id="PF18871"/>
    </source>
</evidence>
<organism evidence="2 3">
    <name type="scientific">Kaistia soli DSM 19436</name>
    <dbReference type="NCBI Taxonomy" id="1122133"/>
    <lineage>
        <taxon>Bacteria</taxon>
        <taxon>Pseudomonadati</taxon>
        <taxon>Pseudomonadota</taxon>
        <taxon>Alphaproteobacteria</taxon>
        <taxon>Hyphomicrobiales</taxon>
        <taxon>Kaistiaceae</taxon>
        <taxon>Kaistia</taxon>
    </lineage>
</organism>
<dbReference type="InterPro" id="IPR041487">
    <property type="entry name" value="HEPN/Toprim-NTD1"/>
</dbReference>
<dbReference type="Pfam" id="PF18871">
    <property type="entry name" value="HEPN_Toprim_N"/>
    <property type="match status" value="1"/>
</dbReference>
<feature type="domain" description="HEPN/Toprim N-terminal" evidence="1">
    <location>
        <begin position="1"/>
        <end position="195"/>
    </location>
</feature>
<accession>A0A1M5L8F5</accession>
<keyword evidence="3" id="KW-1185">Reference proteome</keyword>
<name>A0A1M5L8F5_9HYPH</name>
<dbReference type="RefSeq" id="WP_073057729.1">
    <property type="nucleotide sequence ID" value="NZ_FQUP01000006.1"/>
</dbReference>
<evidence type="ECO:0000313" key="2">
    <source>
        <dbReference type="EMBL" id="SHG61404.1"/>
    </source>
</evidence>
<evidence type="ECO:0000313" key="3">
    <source>
        <dbReference type="Proteomes" id="UP000184485"/>
    </source>
</evidence>
<sequence length="388" mass="43872">MGTYSDLKLGKFVVEQSGNFSTSTHQSIFLPKHSTFVRREGREDEDPVEIFQAPLRDLVTRLELMGSTLPAIERRFSNPWVTYDEPHDISFGETLDLVRNADLSLIPDWEGDDDNFGILPQHYYGHLIEKVGVHFLASPAWDLTALLERLSAEDMLRVLAERPENLDLMVVWDFMDIVESGYFERKDFSVGCGNQSFLLVTEGTSDTEIIRHAFDILRPDIKDFFRYVDMESNYPFGGHGNLQNFMRGLSSIQKTDGVLAIFDNDAAGVGSLAALSKLRDVNAVKLPDLEEFRSFPTIGPTGEHRADINGRAAAIECYLKLANGCRIRWTNFDDKAGEYQGAIDQRGSEKSRQRDEFVRTTASDDYPFDKIEKVLDVIVDACIRSNCT</sequence>